<dbReference type="PANTHER" id="PTHR45856:SF11">
    <property type="entry name" value="FUNGAL LIPASE-LIKE DOMAIN-CONTAINING PROTEIN"/>
    <property type="match status" value="1"/>
</dbReference>
<dbReference type="InterPro" id="IPR029058">
    <property type="entry name" value="AB_hydrolase_fold"/>
</dbReference>
<evidence type="ECO:0000256" key="1">
    <source>
        <dbReference type="ARBA" id="ARBA00043996"/>
    </source>
</evidence>
<dbReference type="STRING" id="94208.A0A2S4KZN1"/>
<dbReference type="PANTHER" id="PTHR45856">
    <property type="entry name" value="ALPHA/BETA-HYDROLASES SUPERFAMILY PROTEIN"/>
    <property type="match status" value="1"/>
</dbReference>
<comment type="catalytic activity">
    <reaction evidence="3">
        <text>a monoacylglycerol + H2O = glycerol + a fatty acid + H(+)</text>
        <dbReference type="Rhea" id="RHEA:15245"/>
        <dbReference type="ChEBI" id="CHEBI:15377"/>
        <dbReference type="ChEBI" id="CHEBI:15378"/>
        <dbReference type="ChEBI" id="CHEBI:17408"/>
        <dbReference type="ChEBI" id="CHEBI:17754"/>
        <dbReference type="ChEBI" id="CHEBI:28868"/>
    </reaction>
</comment>
<dbReference type="GO" id="GO:0006629">
    <property type="term" value="P:lipid metabolic process"/>
    <property type="evidence" value="ECO:0007669"/>
    <property type="project" value="InterPro"/>
</dbReference>
<dbReference type="AlphaFoldDB" id="A0A2S4KZN1"/>
<evidence type="ECO:0000313" key="7">
    <source>
        <dbReference type="Proteomes" id="UP000237481"/>
    </source>
</evidence>
<evidence type="ECO:0000256" key="4">
    <source>
        <dbReference type="SAM" id="SignalP"/>
    </source>
</evidence>
<comment type="similarity">
    <text evidence="1">Belongs to the AB hydrolase superfamily. Lipase family. Class 3 subfamily.</text>
</comment>
<dbReference type="Pfam" id="PF01764">
    <property type="entry name" value="Lipase_3"/>
    <property type="match status" value="1"/>
</dbReference>
<protein>
    <submittedName>
        <fullName evidence="6">Triacylglycerol lipase</fullName>
    </submittedName>
</protein>
<gene>
    <name evidence="6" type="ORF">TPAR_04187</name>
</gene>
<feature type="chain" id="PRO_5015577351" evidence="4">
    <location>
        <begin position="19"/>
        <end position="340"/>
    </location>
</feature>
<proteinExistence type="inferred from homology"/>
<evidence type="ECO:0000256" key="2">
    <source>
        <dbReference type="ARBA" id="ARBA00047591"/>
    </source>
</evidence>
<reference evidence="6 7" key="1">
    <citation type="submission" date="2018-01" db="EMBL/GenBank/DDBJ databases">
        <title>Harnessing the power of phylogenomics to disentangle the directionality and signatures of interkingdom host jumping in the parasitic fungal genus Tolypocladium.</title>
        <authorList>
            <person name="Quandt C.A."/>
            <person name="Patterson W."/>
            <person name="Spatafora J.W."/>
        </authorList>
    </citation>
    <scope>NUCLEOTIDE SEQUENCE [LARGE SCALE GENOMIC DNA]</scope>
    <source>
        <strain evidence="6 7">NRBC 100945</strain>
    </source>
</reference>
<evidence type="ECO:0000256" key="3">
    <source>
        <dbReference type="ARBA" id="ARBA00048461"/>
    </source>
</evidence>
<evidence type="ECO:0000313" key="6">
    <source>
        <dbReference type="EMBL" id="POR35615.1"/>
    </source>
</evidence>
<dbReference type="CDD" id="cd00519">
    <property type="entry name" value="Lipase_3"/>
    <property type="match status" value="1"/>
</dbReference>
<dbReference type="EMBL" id="PKSG01000430">
    <property type="protein sequence ID" value="POR35615.1"/>
    <property type="molecule type" value="Genomic_DNA"/>
</dbReference>
<keyword evidence="7" id="KW-1185">Reference proteome</keyword>
<comment type="caution">
    <text evidence="6">The sequence shown here is derived from an EMBL/GenBank/DDBJ whole genome shotgun (WGS) entry which is preliminary data.</text>
</comment>
<keyword evidence="4" id="KW-0732">Signal</keyword>
<dbReference type="Gene3D" id="3.40.50.1820">
    <property type="entry name" value="alpha/beta hydrolase"/>
    <property type="match status" value="1"/>
</dbReference>
<dbReference type="SUPFAM" id="SSF53474">
    <property type="entry name" value="alpha/beta-Hydrolases"/>
    <property type="match status" value="1"/>
</dbReference>
<name>A0A2S4KZN1_9HYPO</name>
<organism evidence="6 7">
    <name type="scientific">Tolypocladium paradoxum</name>
    <dbReference type="NCBI Taxonomy" id="94208"/>
    <lineage>
        <taxon>Eukaryota</taxon>
        <taxon>Fungi</taxon>
        <taxon>Dikarya</taxon>
        <taxon>Ascomycota</taxon>
        <taxon>Pezizomycotina</taxon>
        <taxon>Sordariomycetes</taxon>
        <taxon>Hypocreomycetidae</taxon>
        <taxon>Hypocreales</taxon>
        <taxon>Ophiocordycipitaceae</taxon>
        <taxon>Tolypocladium</taxon>
    </lineage>
</organism>
<dbReference type="OrthoDB" id="426718at2759"/>
<comment type="catalytic activity">
    <reaction evidence="2">
        <text>a diacylglycerol + H2O = a monoacylglycerol + a fatty acid + H(+)</text>
        <dbReference type="Rhea" id="RHEA:32731"/>
        <dbReference type="ChEBI" id="CHEBI:15377"/>
        <dbReference type="ChEBI" id="CHEBI:15378"/>
        <dbReference type="ChEBI" id="CHEBI:17408"/>
        <dbReference type="ChEBI" id="CHEBI:18035"/>
        <dbReference type="ChEBI" id="CHEBI:28868"/>
    </reaction>
</comment>
<dbReference type="InterPro" id="IPR051218">
    <property type="entry name" value="Sec_MonoDiacylglyc_Lipase"/>
</dbReference>
<sequence length="340" mass="37276">MRCTSLAIALGAVRLTAALNIDTRQAIEPISADEFKLFAVYSMAAYCKRRSPDARLNKAVCTTSSGGDCLNFDNATIVQEFVNDDYFRIGGYVARNPSKKHIVVAFKGTDSYVDLKTDSYKFQIDSDICNGCKLHGGFGTAFDLVKDQVEDAVRAEKATPGQENYRVVVTGHSLGGAVATVAGAYLRKQGIPCDLYTYGSPRVGNDKFALFASSQAGFSARITNRNDGVTVLPMIGHVWQQYKHTFPEYWYENGLLGKGNRYESPYKVCNGEDESCTSASCFGIRNTFWPKKWCSIHDHSLYISSLKPCGGRVGWVLGQSIGIGQLQAFFDNEEGDQSAA</sequence>
<feature type="domain" description="Fungal lipase-type" evidence="5">
    <location>
        <begin position="103"/>
        <end position="235"/>
    </location>
</feature>
<evidence type="ECO:0000259" key="5">
    <source>
        <dbReference type="Pfam" id="PF01764"/>
    </source>
</evidence>
<dbReference type="Proteomes" id="UP000237481">
    <property type="component" value="Unassembled WGS sequence"/>
</dbReference>
<feature type="signal peptide" evidence="4">
    <location>
        <begin position="1"/>
        <end position="18"/>
    </location>
</feature>
<accession>A0A2S4KZN1</accession>
<dbReference type="InterPro" id="IPR002921">
    <property type="entry name" value="Fungal_lipase-type"/>
</dbReference>